<gene>
    <name evidence="2" type="ORF">SAMN04490184_3684</name>
</gene>
<dbReference type="Pfam" id="PF01797">
    <property type="entry name" value="Y1_Tnp"/>
    <property type="match status" value="1"/>
</dbReference>
<reference evidence="2 3" key="1">
    <citation type="submission" date="2016-10" db="EMBL/GenBank/DDBJ databases">
        <authorList>
            <person name="Varghese N."/>
            <person name="Submissions S."/>
        </authorList>
    </citation>
    <scope>NUCLEOTIDE SEQUENCE [LARGE SCALE GENOMIC DNA]</scope>
    <source>
        <strain evidence="2 3">BS2774</strain>
    </source>
</reference>
<keyword evidence="3" id="KW-1185">Reference proteome</keyword>
<accession>A0ABY0SR05</accession>
<sequence>MARRPRVILPDIPLHIIQRGNNRSACFYSDEDYIFYIDKLDLLAELYGCKIHAMCLMTNHVHLLLTPTCFAGAGLLMKGLGQRYVQYINRTYQRTGTLWEGRFRSCLVQKDNYVLACYRYIEMNPVRAGMVAHPGDYRWTSYRANAQGEPSSFLSPHAVYRELGSSTMQRAESYRSLFKDRLSTELIEKIRFSTNGNYVLGDQKFAAEIEQALGKRVSQGVSGRPKSVISKSRRIEE</sequence>
<dbReference type="SMART" id="SM01321">
    <property type="entry name" value="Y1_Tnp"/>
    <property type="match status" value="1"/>
</dbReference>
<dbReference type="PANTHER" id="PTHR34322">
    <property type="entry name" value="TRANSPOSASE, Y1_TNP DOMAIN-CONTAINING"/>
    <property type="match status" value="1"/>
</dbReference>
<dbReference type="SUPFAM" id="SSF143422">
    <property type="entry name" value="Transposase IS200-like"/>
    <property type="match status" value="1"/>
</dbReference>
<dbReference type="Proteomes" id="UP000182654">
    <property type="component" value="Chromosome I"/>
</dbReference>
<proteinExistence type="predicted"/>
<dbReference type="RefSeq" id="WP_083351519.1">
    <property type="nucleotide sequence ID" value="NZ_CP089519.1"/>
</dbReference>
<dbReference type="InterPro" id="IPR036515">
    <property type="entry name" value="Transposase_17_sf"/>
</dbReference>
<organism evidence="2 3">
    <name type="scientific">Pseudomonas extremorientalis</name>
    <dbReference type="NCBI Taxonomy" id="169669"/>
    <lineage>
        <taxon>Bacteria</taxon>
        <taxon>Pseudomonadati</taxon>
        <taxon>Pseudomonadota</taxon>
        <taxon>Gammaproteobacteria</taxon>
        <taxon>Pseudomonadales</taxon>
        <taxon>Pseudomonadaceae</taxon>
        <taxon>Pseudomonas</taxon>
    </lineage>
</organism>
<dbReference type="PANTHER" id="PTHR34322:SF2">
    <property type="entry name" value="TRANSPOSASE IS200-LIKE DOMAIN-CONTAINING PROTEIN"/>
    <property type="match status" value="1"/>
</dbReference>
<name>A0ABY0SR05_9PSED</name>
<evidence type="ECO:0000313" key="2">
    <source>
        <dbReference type="EMBL" id="SDP52422.1"/>
    </source>
</evidence>
<dbReference type="InterPro" id="IPR002686">
    <property type="entry name" value="Transposase_17"/>
</dbReference>
<dbReference type="EMBL" id="LT629708">
    <property type="protein sequence ID" value="SDP52422.1"/>
    <property type="molecule type" value="Genomic_DNA"/>
</dbReference>
<feature type="domain" description="Transposase IS200-like" evidence="1">
    <location>
        <begin position="9"/>
        <end position="124"/>
    </location>
</feature>
<evidence type="ECO:0000259" key="1">
    <source>
        <dbReference type="SMART" id="SM01321"/>
    </source>
</evidence>
<evidence type="ECO:0000313" key="3">
    <source>
        <dbReference type="Proteomes" id="UP000182654"/>
    </source>
</evidence>
<dbReference type="Gene3D" id="3.30.70.1290">
    <property type="entry name" value="Transposase IS200-like"/>
    <property type="match status" value="1"/>
</dbReference>
<protein>
    <submittedName>
        <fullName evidence="2">Transposase</fullName>
    </submittedName>
</protein>